<protein>
    <submittedName>
        <fullName evidence="2">Uncharacterized protein</fullName>
    </submittedName>
</protein>
<reference evidence="2 3" key="1">
    <citation type="journal article" date="2016" name="Nat. Commun.">
        <title>Thousands of microbial genomes shed light on interconnected biogeochemical processes in an aquifer system.</title>
        <authorList>
            <person name="Anantharaman K."/>
            <person name="Brown C.T."/>
            <person name="Hug L.A."/>
            <person name="Sharon I."/>
            <person name="Castelle C.J."/>
            <person name="Probst A.J."/>
            <person name="Thomas B.C."/>
            <person name="Singh A."/>
            <person name="Wilkins M.J."/>
            <person name="Karaoz U."/>
            <person name="Brodie E.L."/>
            <person name="Williams K.H."/>
            <person name="Hubbard S.S."/>
            <person name="Banfield J.F."/>
        </authorList>
    </citation>
    <scope>NUCLEOTIDE SEQUENCE [LARGE SCALE GENOMIC DNA]</scope>
</reference>
<evidence type="ECO:0000256" key="1">
    <source>
        <dbReference type="SAM" id="Phobius"/>
    </source>
</evidence>
<dbReference type="EMBL" id="MGGR01000020">
    <property type="protein sequence ID" value="OGM33276.1"/>
    <property type="molecule type" value="Genomic_DNA"/>
</dbReference>
<gene>
    <name evidence="2" type="ORF">A3D01_00610</name>
</gene>
<comment type="caution">
    <text evidence="2">The sequence shown here is derived from an EMBL/GenBank/DDBJ whole genome shotgun (WGS) entry which is preliminary data.</text>
</comment>
<organism evidence="2 3">
    <name type="scientific">Candidatus Woesebacteria bacterium RIFCSPHIGHO2_02_FULL_39_13</name>
    <dbReference type="NCBI Taxonomy" id="1802505"/>
    <lineage>
        <taxon>Bacteria</taxon>
        <taxon>Candidatus Woeseibacteriota</taxon>
    </lineage>
</organism>
<sequence length="73" mass="7796">MSQNPKDQPSLVGTVVIFVFSFLLTALACKLTTGSGPFNGPILGITYILVSLIVAVLIYSAIHDKNQFGDPQD</sequence>
<name>A0A1F7Z0V1_9BACT</name>
<dbReference type="Proteomes" id="UP000177169">
    <property type="component" value="Unassembled WGS sequence"/>
</dbReference>
<proteinExistence type="predicted"/>
<dbReference type="PROSITE" id="PS51257">
    <property type="entry name" value="PROKAR_LIPOPROTEIN"/>
    <property type="match status" value="1"/>
</dbReference>
<evidence type="ECO:0000313" key="3">
    <source>
        <dbReference type="Proteomes" id="UP000177169"/>
    </source>
</evidence>
<keyword evidence="1" id="KW-1133">Transmembrane helix</keyword>
<feature type="transmembrane region" description="Helical" evidence="1">
    <location>
        <begin position="38"/>
        <end position="62"/>
    </location>
</feature>
<keyword evidence="1" id="KW-0812">Transmembrane</keyword>
<evidence type="ECO:0000313" key="2">
    <source>
        <dbReference type="EMBL" id="OGM33276.1"/>
    </source>
</evidence>
<accession>A0A1F7Z0V1</accession>
<dbReference type="STRING" id="1802505.A3D01_00610"/>
<dbReference type="AlphaFoldDB" id="A0A1F7Z0V1"/>
<keyword evidence="1" id="KW-0472">Membrane</keyword>